<dbReference type="AlphaFoldDB" id="A0A9P9H0Q2"/>
<dbReference type="Pfam" id="PF08740">
    <property type="entry name" value="BCS1_N"/>
    <property type="match status" value="1"/>
</dbReference>
<accession>A0A9P9H0Q2</accession>
<evidence type="ECO:0000256" key="1">
    <source>
        <dbReference type="SAM" id="Phobius"/>
    </source>
</evidence>
<dbReference type="InterPro" id="IPR014851">
    <property type="entry name" value="BCS1_N"/>
</dbReference>
<proteinExistence type="predicted"/>
<organism evidence="3 4">
    <name type="scientific">Fusarium solani</name>
    <name type="common">Filamentous fungus</name>
    <dbReference type="NCBI Taxonomy" id="169388"/>
    <lineage>
        <taxon>Eukaryota</taxon>
        <taxon>Fungi</taxon>
        <taxon>Dikarya</taxon>
        <taxon>Ascomycota</taxon>
        <taxon>Pezizomycotina</taxon>
        <taxon>Sordariomycetes</taxon>
        <taxon>Hypocreomycetidae</taxon>
        <taxon>Hypocreales</taxon>
        <taxon>Nectriaceae</taxon>
        <taxon>Fusarium</taxon>
        <taxon>Fusarium solani species complex</taxon>
    </lineage>
</organism>
<evidence type="ECO:0000259" key="2">
    <source>
        <dbReference type="Pfam" id="PF08740"/>
    </source>
</evidence>
<feature type="transmembrane region" description="Helical" evidence="1">
    <location>
        <begin position="7"/>
        <end position="24"/>
    </location>
</feature>
<feature type="domain" description="BCS1 N-terminal" evidence="2">
    <location>
        <begin position="50"/>
        <end position="213"/>
    </location>
</feature>
<dbReference type="Proteomes" id="UP000736672">
    <property type="component" value="Unassembled WGS sequence"/>
</dbReference>
<protein>
    <recommendedName>
        <fullName evidence="2">BCS1 N-terminal domain-containing protein</fullName>
    </recommendedName>
</protein>
<sequence length="222" mass="24518">MAPPVEAAVILLNSLGLGGFVPVLRPLYHYLTSLGINPLSLVAVLVAIWSMWKATTRCLMVTVDISSGDLVGAVQDLLTARGITGYNMVATLGGKSQTHGDEKLGELVTFSWWSTCRMVFYPLSAVWLRESGTILKVQAKKSTEYFNDATADRLVYSLSCFGYSAEPIRKVLRASMDNSLEYKSDKIAIWLPTSQSTPRWQRKSLRASRDAKTLAIDPQDRP</sequence>
<name>A0A9P9H0Q2_FUSSL</name>
<feature type="transmembrane region" description="Helical" evidence="1">
    <location>
        <begin position="30"/>
        <end position="52"/>
    </location>
</feature>
<comment type="caution">
    <text evidence="3">The sequence shown here is derived from an EMBL/GenBank/DDBJ whole genome shotgun (WGS) entry which is preliminary data.</text>
</comment>
<keyword evidence="4" id="KW-1185">Reference proteome</keyword>
<evidence type="ECO:0000313" key="4">
    <source>
        <dbReference type="Proteomes" id="UP000736672"/>
    </source>
</evidence>
<keyword evidence="1" id="KW-0472">Membrane</keyword>
<evidence type="ECO:0000313" key="3">
    <source>
        <dbReference type="EMBL" id="KAH7248357.1"/>
    </source>
</evidence>
<keyword evidence="1" id="KW-1133">Transmembrane helix</keyword>
<gene>
    <name evidence="3" type="ORF">B0J15DRAFT_551261</name>
</gene>
<dbReference type="OrthoDB" id="10251412at2759"/>
<keyword evidence="1" id="KW-0812">Transmembrane</keyword>
<dbReference type="EMBL" id="JAGTJS010000014">
    <property type="protein sequence ID" value="KAH7248357.1"/>
    <property type="molecule type" value="Genomic_DNA"/>
</dbReference>
<reference evidence="3" key="1">
    <citation type="journal article" date="2021" name="Nat. Commun.">
        <title>Genetic determinants of endophytism in the Arabidopsis root mycobiome.</title>
        <authorList>
            <person name="Mesny F."/>
            <person name="Miyauchi S."/>
            <person name="Thiergart T."/>
            <person name="Pickel B."/>
            <person name="Atanasova L."/>
            <person name="Karlsson M."/>
            <person name="Huettel B."/>
            <person name="Barry K.W."/>
            <person name="Haridas S."/>
            <person name="Chen C."/>
            <person name="Bauer D."/>
            <person name="Andreopoulos W."/>
            <person name="Pangilinan J."/>
            <person name="LaButti K."/>
            <person name="Riley R."/>
            <person name="Lipzen A."/>
            <person name="Clum A."/>
            <person name="Drula E."/>
            <person name="Henrissat B."/>
            <person name="Kohler A."/>
            <person name="Grigoriev I.V."/>
            <person name="Martin F.M."/>
            <person name="Hacquard S."/>
        </authorList>
    </citation>
    <scope>NUCLEOTIDE SEQUENCE</scope>
    <source>
        <strain evidence="3">FSSC 5 MPI-SDFR-AT-0091</strain>
    </source>
</reference>